<organism evidence="5">
    <name type="scientific">Rodentolepis nana</name>
    <name type="common">Dwarf tapeworm</name>
    <name type="synonym">Hymenolepis nana</name>
    <dbReference type="NCBI Taxonomy" id="102285"/>
    <lineage>
        <taxon>Eukaryota</taxon>
        <taxon>Metazoa</taxon>
        <taxon>Spiralia</taxon>
        <taxon>Lophotrochozoa</taxon>
        <taxon>Platyhelminthes</taxon>
        <taxon>Cestoda</taxon>
        <taxon>Eucestoda</taxon>
        <taxon>Cyclophyllidea</taxon>
        <taxon>Hymenolepididae</taxon>
        <taxon>Rodentolepis</taxon>
    </lineage>
</organism>
<feature type="region of interest" description="Disordered" evidence="1">
    <location>
        <begin position="282"/>
        <end position="318"/>
    </location>
</feature>
<dbReference type="AlphaFoldDB" id="A0A0R3T2T6"/>
<gene>
    <name evidence="3" type="ORF">HNAJ_LOCUS1276</name>
</gene>
<dbReference type="EMBL" id="UZAE01000472">
    <property type="protein sequence ID" value="VDN97135.1"/>
    <property type="molecule type" value="Genomic_DNA"/>
</dbReference>
<dbReference type="WBParaSite" id="HNAJ_0000127601-mRNA-1">
    <property type="protein sequence ID" value="HNAJ_0000127601-mRNA-1"/>
    <property type="gene ID" value="HNAJ_0000127601"/>
</dbReference>
<feature type="compositionally biased region" description="Basic and acidic residues" evidence="1">
    <location>
        <begin position="282"/>
        <end position="292"/>
    </location>
</feature>
<keyword evidence="4" id="KW-1185">Reference proteome</keyword>
<feature type="region of interest" description="Disordered" evidence="1">
    <location>
        <begin position="145"/>
        <end position="173"/>
    </location>
</feature>
<feature type="domain" description="PDZ" evidence="2">
    <location>
        <begin position="8"/>
        <end position="88"/>
    </location>
</feature>
<dbReference type="CDD" id="cd00136">
    <property type="entry name" value="PDZ_canonical"/>
    <property type="match status" value="1"/>
</dbReference>
<dbReference type="OrthoDB" id="10041077at2759"/>
<proteinExistence type="predicted"/>
<evidence type="ECO:0000259" key="2">
    <source>
        <dbReference type="PROSITE" id="PS50106"/>
    </source>
</evidence>
<dbReference type="Gene3D" id="2.30.42.10">
    <property type="match status" value="1"/>
</dbReference>
<name>A0A0R3T2T6_RODNA</name>
<sequence>MSEKGLQKYNLWRSRTSDAWGFKITTVDSQTFITAVYNDTPAEKAGVALNDVIVTINKIPCYNMSHEYVYHVIRNVDHDMSLVTRKATPQDLQAVGDLTKERMLPYFLKIYKNYFFVKFVVVICCYSIKEHEIITADVGFSSSKGINETKRKSKSMEGNRELRHKDEKNGKESIYPGLKLKNRILSTVDADENHSNKHRRHDSVGKGEGKEDLIPNQHEEKRKLSSNTIPPNVPKEAIEKESKSHKRLTRTLENNLVNNIEEDGIRQARTRTEGINHREDKIEKNRESRVVSREYNSPKTKRETFTGQKESATRLGSAVEKRNSIKIESNSYKKSEITTGKKPQMIKSKSTVGFDTTEPDHVEKEDAEAVSEMKRPFPSMIEIRANLQAGKRRTLLLSRGDSFEDRVDLLNNL</sequence>
<dbReference type="SUPFAM" id="SSF50156">
    <property type="entry name" value="PDZ domain-like"/>
    <property type="match status" value="1"/>
</dbReference>
<feature type="compositionally biased region" description="Basic and acidic residues" evidence="1">
    <location>
        <begin position="147"/>
        <end position="171"/>
    </location>
</feature>
<dbReference type="Proteomes" id="UP000278807">
    <property type="component" value="Unassembled WGS sequence"/>
</dbReference>
<evidence type="ECO:0000313" key="4">
    <source>
        <dbReference type="Proteomes" id="UP000278807"/>
    </source>
</evidence>
<protein>
    <submittedName>
        <fullName evidence="5">PDZ domain-containing protein</fullName>
    </submittedName>
</protein>
<dbReference type="InterPro" id="IPR001478">
    <property type="entry name" value="PDZ"/>
</dbReference>
<reference evidence="3 4" key="2">
    <citation type="submission" date="2018-11" db="EMBL/GenBank/DDBJ databases">
        <authorList>
            <consortium name="Pathogen Informatics"/>
        </authorList>
    </citation>
    <scope>NUCLEOTIDE SEQUENCE [LARGE SCALE GENOMIC DNA]</scope>
</reference>
<feature type="compositionally biased region" description="Basic and acidic residues" evidence="1">
    <location>
        <begin position="202"/>
        <end position="223"/>
    </location>
</feature>
<dbReference type="Pfam" id="PF17820">
    <property type="entry name" value="PDZ_6"/>
    <property type="match status" value="1"/>
</dbReference>
<feature type="region of interest" description="Disordered" evidence="1">
    <location>
        <begin position="190"/>
        <end position="233"/>
    </location>
</feature>
<evidence type="ECO:0000313" key="3">
    <source>
        <dbReference type="EMBL" id="VDN97135.1"/>
    </source>
</evidence>
<accession>A0A0R3T2T6</accession>
<dbReference type="InterPro" id="IPR036034">
    <property type="entry name" value="PDZ_sf"/>
</dbReference>
<reference evidence="5" key="1">
    <citation type="submission" date="2017-02" db="UniProtKB">
        <authorList>
            <consortium name="WormBaseParasite"/>
        </authorList>
    </citation>
    <scope>IDENTIFICATION</scope>
</reference>
<dbReference type="InterPro" id="IPR041489">
    <property type="entry name" value="PDZ_6"/>
</dbReference>
<evidence type="ECO:0000313" key="5">
    <source>
        <dbReference type="WBParaSite" id="HNAJ_0000127601-mRNA-1"/>
    </source>
</evidence>
<dbReference type="PROSITE" id="PS50106">
    <property type="entry name" value="PDZ"/>
    <property type="match status" value="1"/>
</dbReference>
<evidence type="ECO:0000256" key="1">
    <source>
        <dbReference type="SAM" id="MobiDB-lite"/>
    </source>
</evidence>
<dbReference type="SMART" id="SM00228">
    <property type="entry name" value="PDZ"/>
    <property type="match status" value="1"/>
</dbReference>